<evidence type="ECO:0000313" key="3">
    <source>
        <dbReference type="Proteomes" id="UP000030645"/>
    </source>
</evidence>
<dbReference type="EMBL" id="KE344994">
    <property type="protein sequence ID" value="EXB88726.1"/>
    <property type="molecule type" value="Genomic_DNA"/>
</dbReference>
<proteinExistence type="predicted"/>
<evidence type="ECO:0000313" key="2">
    <source>
        <dbReference type="EMBL" id="EXB88726.1"/>
    </source>
</evidence>
<dbReference type="AlphaFoldDB" id="W9RNZ0"/>
<sequence>MQADAIEAGIGALMSLSSSCSSPESDMAGIQSERGGPVSPTQQVCSWICLNNVEAMITEEEEFAIEIPD</sequence>
<protein>
    <submittedName>
        <fullName evidence="2">Uncharacterized protein</fullName>
    </submittedName>
</protein>
<organism evidence="2 3">
    <name type="scientific">Morus notabilis</name>
    <dbReference type="NCBI Taxonomy" id="981085"/>
    <lineage>
        <taxon>Eukaryota</taxon>
        <taxon>Viridiplantae</taxon>
        <taxon>Streptophyta</taxon>
        <taxon>Embryophyta</taxon>
        <taxon>Tracheophyta</taxon>
        <taxon>Spermatophyta</taxon>
        <taxon>Magnoliopsida</taxon>
        <taxon>eudicotyledons</taxon>
        <taxon>Gunneridae</taxon>
        <taxon>Pentapetalae</taxon>
        <taxon>rosids</taxon>
        <taxon>fabids</taxon>
        <taxon>Rosales</taxon>
        <taxon>Moraceae</taxon>
        <taxon>Moreae</taxon>
        <taxon>Morus</taxon>
    </lineage>
</organism>
<dbReference type="Proteomes" id="UP000030645">
    <property type="component" value="Unassembled WGS sequence"/>
</dbReference>
<keyword evidence="3" id="KW-1185">Reference proteome</keyword>
<reference evidence="3" key="1">
    <citation type="submission" date="2013-01" db="EMBL/GenBank/DDBJ databases">
        <title>Draft Genome Sequence of a Mulberry Tree, Morus notabilis C.K. Schneid.</title>
        <authorList>
            <person name="He N."/>
            <person name="Zhao S."/>
        </authorList>
    </citation>
    <scope>NUCLEOTIDE SEQUENCE</scope>
</reference>
<gene>
    <name evidence="2" type="ORF">L484_015416</name>
</gene>
<name>W9RNZ0_9ROSA</name>
<accession>W9RNZ0</accession>
<feature type="region of interest" description="Disordered" evidence="1">
    <location>
        <begin position="17"/>
        <end position="39"/>
    </location>
</feature>
<evidence type="ECO:0000256" key="1">
    <source>
        <dbReference type="SAM" id="MobiDB-lite"/>
    </source>
</evidence>